<feature type="domain" description="FCP1 homology" evidence="2">
    <location>
        <begin position="221"/>
        <end position="382"/>
    </location>
</feature>
<dbReference type="InterPro" id="IPR036412">
    <property type="entry name" value="HAD-like_sf"/>
</dbReference>
<keyword evidence="4" id="KW-1185">Reference proteome</keyword>
<dbReference type="Gene3D" id="3.40.50.1000">
    <property type="entry name" value="HAD superfamily/HAD-like"/>
    <property type="match status" value="1"/>
</dbReference>
<accession>A0BIM9</accession>
<evidence type="ECO:0000256" key="1">
    <source>
        <dbReference type="SAM" id="MobiDB-lite"/>
    </source>
</evidence>
<sequence>MNFLNYYYSKQFYQVKLPMYGYQNPFQMTQNGFAANNSEHLLPLHQPIYRQNQNFCRGQTQEKKAPEQPIKQMSQPQSNLTETKPNPLIRIHEKSQVTQPNSFGKKKNSNQLQKVVTRLEKNNNNDDIAPNGINNKIYNNQNINQKIQSNRYYIDDLITAFQDETVSFSKLFRDNFVHAFNFIPTLKSVQFVQAEDKEKQEKKVKMDPYPEHLKCTIYQLIYIVKKTVIFDLDETLVHCNEDESMPSQIVLPITFPTGEKVNAGINIRPFAEKMIQLLSNVCEVMIFTASHECYANEVINHLDPQTRVKRRIFRDSCVTDENSIYYIKNLEVIDRDLKDVVIVDNASYSFFHHLENGIPIVSFYDDKQDNQLIKLYRFLINKVLPLEDVRPLLKEYFKLDQIDQFQTIVEAVEKMYCIE</sequence>
<dbReference type="InterPro" id="IPR050365">
    <property type="entry name" value="TIM50"/>
</dbReference>
<dbReference type="CDD" id="cd07521">
    <property type="entry name" value="HAD_FCP1-like"/>
    <property type="match status" value="1"/>
</dbReference>
<dbReference type="EMBL" id="CT867997">
    <property type="protein sequence ID" value="CAK58396.1"/>
    <property type="molecule type" value="Genomic_DNA"/>
</dbReference>
<dbReference type="Proteomes" id="UP000000600">
    <property type="component" value="Unassembled WGS sequence"/>
</dbReference>
<dbReference type="SUPFAM" id="SSF56784">
    <property type="entry name" value="HAD-like"/>
    <property type="match status" value="1"/>
</dbReference>
<dbReference type="KEGG" id="ptm:GSPATT00004768001"/>
<dbReference type="SMART" id="SM00577">
    <property type="entry name" value="CPDc"/>
    <property type="match status" value="1"/>
</dbReference>
<evidence type="ECO:0000313" key="3">
    <source>
        <dbReference type="EMBL" id="CAK58396.1"/>
    </source>
</evidence>
<gene>
    <name evidence="3" type="ORF">GSPATT00004768001</name>
</gene>
<feature type="compositionally biased region" description="Polar residues" evidence="1">
    <location>
        <begin position="71"/>
        <end position="84"/>
    </location>
</feature>
<dbReference type="PROSITE" id="PS50969">
    <property type="entry name" value="FCP1"/>
    <property type="match status" value="1"/>
</dbReference>
<reference evidence="3 4" key="1">
    <citation type="journal article" date="2006" name="Nature">
        <title>Global trends of whole-genome duplications revealed by the ciliate Paramecium tetraurelia.</title>
        <authorList>
            <consortium name="Genoscope"/>
            <person name="Aury J.-M."/>
            <person name="Jaillon O."/>
            <person name="Duret L."/>
            <person name="Noel B."/>
            <person name="Jubin C."/>
            <person name="Porcel B.M."/>
            <person name="Segurens B."/>
            <person name="Daubin V."/>
            <person name="Anthouard V."/>
            <person name="Aiach N."/>
            <person name="Arnaiz O."/>
            <person name="Billaut A."/>
            <person name="Beisson J."/>
            <person name="Blanc I."/>
            <person name="Bouhouche K."/>
            <person name="Camara F."/>
            <person name="Duharcourt S."/>
            <person name="Guigo R."/>
            <person name="Gogendeau D."/>
            <person name="Katinka M."/>
            <person name="Keller A.-M."/>
            <person name="Kissmehl R."/>
            <person name="Klotz C."/>
            <person name="Koll F."/>
            <person name="Le Moue A."/>
            <person name="Lepere C."/>
            <person name="Malinsky S."/>
            <person name="Nowacki M."/>
            <person name="Nowak J.K."/>
            <person name="Plattner H."/>
            <person name="Poulain J."/>
            <person name="Ruiz F."/>
            <person name="Serrano V."/>
            <person name="Zagulski M."/>
            <person name="Dessen P."/>
            <person name="Betermier M."/>
            <person name="Weissenbach J."/>
            <person name="Scarpelli C."/>
            <person name="Schachter V."/>
            <person name="Sperling L."/>
            <person name="Meyer E."/>
            <person name="Cohen J."/>
            <person name="Wincker P."/>
        </authorList>
    </citation>
    <scope>NUCLEOTIDE SEQUENCE [LARGE SCALE GENOMIC DNA]</scope>
    <source>
        <strain evidence="3 4">Stock d4-2</strain>
    </source>
</reference>
<dbReference type="HOGENOM" id="CLU_666418_0_0_1"/>
<dbReference type="PANTHER" id="PTHR12210">
    <property type="entry name" value="DULLARD PROTEIN PHOSPHATASE"/>
    <property type="match status" value="1"/>
</dbReference>
<dbReference type="Pfam" id="PF03031">
    <property type="entry name" value="NIF"/>
    <property type="match status" value="1"/>
</dbReference>
<protein>
    <recommendedName>
        <fullName evidence="2">FCP1 homology domain-containing protein</fullName>
    </recommendedName>
</protein>
<dbReference type="GeneID" id="5011578"/>
<dbReference type="OrthoDB" id="277011at2759"/>
<dbReference type="InParanoid" id="A0BIM9"/>
<organism evidence="3 4">
    <name type="scientific">Paramecium tetraurelia</name>
    <dbReference type="NCBI Taxonomy" id="5888"/>
    <lineage>
        <taxon>Eukaryota</taxon>
        <taxon>Sar</taxon>
        <taxon>Alveolata</taxon>
        <taxon>Ciliophora</taxon>
        <taxon>Intramacronucleata</taxon>
        <taxon>Oligohymenophorea</taxon>
        <taxon>Peniculida</taxon>
        <taxon>Parameciidae</taxon>
        <taxon>Paramecium</taxon>
    </lineage>
</organism>
<proteinExistence type="predicted"/>
<evidence type="ECO:0000259" key="2">
    <source>
        <dbReference type="PROSITE" id="PS50969"/>
    </source>
</evidence>
<name>A0BIM9_PARTE</name>
<dbReference type="AlphaFoldDB" id="A0BIM9"/>
<dbReference type="InterPro" id="IPR004274">
    <property type="entry name" value="FCP1_dom"/>
</dbReference>
<dbReference type="FunFam" id="3.40.50.1000:FF:000184">
    <property type="entry name" value="Uncharacterized protein"/>
    <property type="match status" value="1"/>
</dbReference>
<dbReference type="STRING" id="5888.A0BIM9"/>
<dbReference type="OMA" id="CNEDESM"/>
<dbReference type="GO" id="GO:0004721">
    <property type="term" value="F:phosphoprotein phosphatase activity"/>
    <property type="evidence" value="ECO:0000318"/>
    <property type="project" value="GO_Central"/>
</dbReference>
<feature type="region of interest" description="Disordered" evidence="1">
    <location>
        <begin position="58"/>
        <end position="84"/>
    </location>
</feature>
<evidence type="ECO:0000313" key="4">
    <source>
        <dbReference type="Proteomes" id="UP000000600"/>
    </source>
</evidence>
<dbReference type="eggNOG" id="KOG1605">
    <property type="taxonomic scope" value="Eukaryota"/>
</dbReference>
<dbReference type="RefSeq" id="XP_001425794.1">
    <property type="nucleotide sequence ID" value="XM_001425757.2"/>
</dbReference>
<dbReference type="NCBIfam" id="TIGR02251">
    <property type="entry name" value="HIF-SF_euk"/>
    <property type="match status" value="1"/>
</dbReference>
<dbReference type="InterPro" id="IPR023214">
    <property type="entry name" value="HAD_sf"/>
</dbReference>
<dbReference type="InterPro" id="IPR011948">
    <property type="entry name" value="Dullard_phosphatase"/>
</dbReference>